<keyword evidence="2" id="KW-1185">Reference proteome</keyword>
<organism evidence="1 2">
    <name type="scientific">Dokdonia donghaensis DSW-1</name>
    <dbReference type="NCBI Taxonomy" id="1300343"/>
    <lineage>
        <taxon>Bacteria</taxon>
        <taxon>Pseudomonadati</taxon>
        <taxon>Bacteroidota</taxon>
        <taxon>Flavobacteriia</taxon>
        <taxon>Flavobacteriales</taxon>
        <taxon>Flavobacteriaceae</taxon>
        <taxon>Dokdonia</taxon>
    </lineage>
</organism>
<accession>A0A0A2GYB1</accession>
<gene>
    <name evidence="1" type="ORF">NV36_00035</name>
</gene>
<dbReference type="RefSeq" id="WP_035324473.1">
    <property type="nucleotide sequence ID" value="NZ_CP015125.1"/>
</dbReference>
<dbReference type="Proteomes" id="UP000030140">
    <property type="component" value="Unassembled WGS sequence"/>
</dbReference>
<reference evidence="1 2" key="1">
    <citation type="submission" date="2014-10" db="EMBL/GenBank/DDBJ databases">
        <title>Draft genome sequence of the proteorhodopsin-containing marine bacterium Dokdonia donghaensis.</title>
        <authorList>
            <person name="Gomez-Consarnau L."/>
            <person name="Gonzalez J.M."/>
            <person name="Riedel T."/>
            <person name="Jaenicke S."/>
            <person name="Wagner-Doebler I."/>
            <person name="Fuhrman J.A."/>
        </authorList>
    </citation>
    <scope>NUCLEOTIDE SEQUENCE [LARGE SCALE GENOMIC DNA]</scope>
    <source>
        <strain evidence="1 2">DSW-1</strain>
    </source>
</reference>
<comment type="caution">
    <text evidence="1">The sequence shown here is derived from an EMBL/GenBank/DDBJ whole genome shotgun (WGS) entry which is preliminary data.</text>
</comment>
<dbReference type="OrthoDB" id="1439362at2"/>
<dbReference type="PATRIC" id="fig|1300343.5.peg.2570"/>
<evidence type="ECO:0000313" key="2">
    <source>
        <dbReference type="Proteomes" id="UP000030140"/>
    </source>
</evidence>
<dbReference type="AlphaFoldDB" id="A0A0A2GYB1"/>
<protein>
    <submittedName>
        <fullName evidence="1">Uncharacterized protein</fullName>
    </submittedName>
</protein>
<dbReference type="EMBL" id="JSAQ01000001">
    <property type="protein sequence ID" value="KGO05390.1"/>
    <property type="molecule type" value="Genomic_DNA"/>
</dbReference>
<evidence type="ECO:0000313" key="1">
    <source>
        <dbReference type="EMBL" id="KGO05390.1"/>
    </source>
</evidence>
<proteinExistence type="predicted"/>
<dbReference type="KEGG" id="ddo:I597_2535"/>
<sequence>MELDQFITTTLKSIIKSVNDTKEFAESNGAIINPVIMEQIEDHDQTTSIWRKDGKDGRRHLTTVDFDVAVTASNEENSKIGGGLKIQVLNLGASTSENLTNETTSRIKFCLKVALPHQGDK</sequence>
<name>A0A0A2GYB1_9FLAO</name>